<comment type="subcellular location">
    <subcellularLocation>
        <location evidence="1">Chromosome</location>
    </subcellularLocation>
</comment>
<feature type="compositionally biased region" description="Polar residues" evidence="4">
    <location>
        <begin position="186"/>
        <end position="206"/>
    </location>
</feature>
<keyword evidence="3" id="KW-0544">Nucleosome core</keyword>
<name>A0AAD5SJQ1_9FUNG</name>
<dbReference type="PROSITE" id="PS00322">
    <property type="entry name" value="HISTONE_H3_1"/>
    <property type="match status" value="1"/>
</dbReference>
<dbReference type="InterPro" id="IPR000164">
    <property type="entry name" value="Histone_H3/CENP-A"/>
</dbReference>
<evidence type="ECO:0000256" key="4">
    <source>
        <dbReference type="SAM" id="MobiDB-lite"/>
    </source>
</evidence>
<dbReference type="AlphaFoldDB" id="A0AAD5SJQ1"/>
<feature type="region of interest" description="Disordered" evidence="4">
    <location>
        <begin position="135"/>
        <end position="311"/>
    </location>
</feature>
<gene>
    <name evidence="5" type="ORF">HK097_006425</name>
</gene>
<sequence length="311" mass="33107">MEYTRPSCEPPYEYSLSTGFKVRTDDITTHSRVPSADLYRILTTPVGPRPVILTKAGKPAKRQPSPVREQPTGFYQAQVLLYGLNPVKTVDGAKNSLLKAFAKGNGSLTVPKKVLATEERLRNAFVAENEAAKARYGGSGAGKKASKDISSNSTQSARKRKVTEVVEVPPAKAAKTTKKTAATTARIASTQPLQAVAPTPNTQTPAQRKARPKATQSTNIAAKTTNSATTKSASAKSTAAKSAATKNTETAALPSDSLPLMNYPMPPSIPNKIAPVPIDVNEADQPQQHTRRTKQTARKSTGGKAPRKHLG</sequence>
<comment type="caution">
    <text evidence="5">The sequence shown here is derived from an EMBL/GenBank/DDBJ whole genome shotgun (WGS) entry which is preliminary data.</text>
</comment>
<dbReference type="GO" id="GO:0003677">
    <property type="term" value="F:DNA binding"/>
    <property type="evidence" value="ECO:0007669"/>
    <property type="project" value="InterPro"/>
</dbReference>
<keyword evidence="3" id="KW-0238">DNA-binding</keyword>
<evidence type="ECO:0000256" key="3">
    <source>
        <dbReference type="ARBA" id="ARBA00023269"/>
    </source>
</evidence>
<dbReference type="EMBL" id="JADGJD010000030">
    <property type="protein sequence ID" value="KAJ3056518.1"/>
    <property type="molecule type" value="Genomic_DNA"/>
</dbReference>
<dbReference type="Proteomes" id="UP001212841">
    <property type="component" value="Unassembled WGS sequence"/>
</dbReference>
<proteinExistence type="predicted"/>
<feature type="compositionally biased region" description="Low complexity" evidence="4">
    <location>
        <begin position="171"/>
        <end position="185"/>
    </location>
</feature>
<evidence type="ECO:0000313" key="5">
    <source>
        <dbReference type="EMBL" id="KAJ3056518.1"/>
    </source>
</evidence>
<protein>
    <submittedName>
        <fullName evidence="5">Uncharacterized protein</fullName>
    </submittedName>
</protein>
<evidence type="ECO:0000256" key="1">
    <source>
        <dbReference type="ARBA" id="ARBA00004286"/>
    </source>
</evidence>
<accession>A0AAD5SJQ1</accession>
<reference evidence="5" key="1">
    <citation type="submission" date="2020-05" db="EMBL/GenBank/DDBJ databases">
        <title>Phylogenomic resolution of chytrid fungi.</title>
        <authorList>
            <person name="Stajich J.E."/>
            <person name="Amses K."/>
            <person name="Simmons R."/>
            <person name="Seto K."/>
            <person name="Myers J."/>
            <person name="Bonds A."/>
            <person name="Quandt C.A."/>
            <person name="Barry K."/>
            <person name="Liu P."/>
            <person name="Grigoriev I."/>
            <person name="Longcore J.E."/>
            <person name="James T.Y."/>
        </authorList>
    </citation>
    <scope>NUCLEOTIDE SEQUENCE</scope>
    <source>
        <strain evidence="5">JEL0318</strain>
    </source>
</reference>
<keyword evidence="2" id="KW-0158">Chromosome</keyword>
<organism evidence="5 6">
    <name type="scientific">Rhizophlyctis rosea</name>
    <dbReference type="NCBI Taxonomy" id="64517"/>
    <lineage>
        <taxon>Eukaryota</taxon>
        <taxon>Fungi</taxon>
        <taxon>Fungi incertae sedis</taxon>
        <taxon>Chytridiomycota</taxon>
        <taxon>Chytridiomycota incertae sedis</taxon>
        <taxon>Chytridiomycetes</taxon>
        <taxon>Rhizophlyctidales</taxon>
        <taxon>Rhizophlyctidaceae</taxon>
        <taxon>Rhizophlyctis</taxon>
    </lineage>
</organism>
<dbReference type="GO" id="GO:0030527">
    <property type="term" value="F:structural constituent of chromatin"/>
    <property type="evidence" value="ECO:0007669"/>
    <property type="project" value="InterPro"/>
</dbReference>
<dbReference type="PRINTS" id="PR00622">
    <property type="entry name" value="HISTONEH3"/>
</dbReference>
<evidence type="ECO:0000256" key="2">
    <source>
        <dbReference type="ARBA" id="ARBA00022454"/>
    </source>
</evidence>
<evidence type="ECO:0000313" key="6">
    <source>
        <dbReference type="Proteomes" id="UP001212841"/>
    </source>
</evidence>
<keyword evidence="6" id="KW-1185">Reference proteome</keyword>
<dbReference type="GO" id="GO:0000786">
    <property type="term" value="C:nucleosome"/>
    <property type="evidence" value="ECO:0007669"/>
    <property type="project" value="UniProtKB-KW"/>
</dbReference>
<feature type="compositionally biased region" description="Low complexity" evidence="4">
    <location>
        <begin position="217"/>
        <end position="252"/>
    </location>
</feature>